<feature type="domain" description="VOC" evidence="1">
    <location>
        <begin position="3"/>
        <end position="130"/>
    </location>
</feature>
<name>A0A3M0MQJ0_9RHOB</name>
<dbReference type="InterPro" id="IPR029068">
    <property type="entry name" value="Glyas_Bleomycin-R_OHBP_Dase"/>
</dbReference>
<dbReference type="RefSeq" id="WP_122111054.1">
    <property type="nucleotide sequence ID" value="NZ_QOKZ01000001.1"/>
</dbReference>
<dbReference type="Pfam" id="PF00903">
    <property type="entry name" value="Glyoxalase"/>
    <property type="match status" value="1"/>
</dbReference>
<protein>
    <submittedName>
        <fullName evidence="2">Lactoylglutathione lyase</fullName>
    </submittedName>
</protein>
<keyword evidence="2" id="KW-0456">Lyase</keyword>
<dbReference type="AlphaFoldDB" id="A0A3M0MQJ0"/>
<dbReference type="SUPFAM" id="SSF54593">
    <property type="entry name" value="Glyoxalase/Bleomycin resistance protein/Dihydroxybiphenyl dioxygenase"/>
    <property type="match status" value="1"/>
</dbReference>
<dbReference type="PROSITE" id="PS51819">
    <property type="entry name" value="VOC"/>
    <property type="match status" value="1"/>
</dbReference>
<dbReference type="InterPro" id="IPR004360">
    <property type="entry name" value="Glyas_Fos-R_dOase_dom"/>
</dbReference>
<dbReference type="InterPro" id="IPR037523">
    <property type="entry name" value="VOC_core"/>
</dbReference>
<proteinExistence type="predicted"/>
<dbReference type="PANTHER" id="PTHR36503:SF2">
    <property type="entry name" value="BLR2408 PROTEIN"/>
    <property type="match status" value="1"/>
</dbReference>
<evidence type="ECO:0000313" key="3">
    <source>
        <dbReference type="Proteomes" id="UP000273516"/>
    </source>
</evidence>
<reference evidence="2 3" key="1">
    <citation type="submission" date="2018-07" db="EMBL/GenBank/DDBJ databases">
        <authorList>
            <person name="Zhang Y."/>
            <person name="Wang L."/>
            <person name="Ma S."/>
        </authorList>
    </citation>
    <scope>NUCLEOTIDE SEQUENCE [LARGE SCALE GENOMIC DNA]</scope>
    <source>
        <strain evidence="2 3">4-2</strain>
    </source>
</reference>
<evidence type="ECO:0000313" key="2">
    <source>
        <dbReference type="EMBL" id="RMC37970.1"/>
    </source>
</evidence>
<organism evidence="2 3">
    <name type="scientific">Paracoccus alkanivorans</name>
    <dbReference type="NCBI Taxonomy" id="2116655"/>
    <lineage>
        <taxon>Bacteria</taxon>
        <taxon>Pseudomonadati</taxon>
        <taxon>Pseudomonadota</taxon>
        <taxon>Alphaproteobacteria</taxon>
        <taxon>Rhodobacterales</taxon>
        <taxon>Paracoccaceae</taxon>
        <taxon>Paracoccus</taxon>
    </lineage>
</organism>
<dbReference type="EMBL" id="QOKZ01000001">
    <property type="protein sequence ID" value="RMC37970.1"/>
    <property type="molecule type" value="Genomic_DNA"/>
</dbReference>
<dbReference type="Proteomes" id="UP000273516">
    <property type="component" value="Unassembled WGS sequence"/>
</dbReference>
<gene>
    <name evidence="2" type="ORF">C9E81_04445</name>
</gene>
<evidence type="ECO:0000259" key="1">
    <source>
        <dbReference type="PROSITE" id="PS51819"/>
    </source>
</evidence>
<sequence length="146" mass="16005">MPRMIFVNLPVADVEKSTAFYQAIGATKDERFCHEATAAMMVFSETITIMLLSHGRFADFTSKQIVDAKTQAEALICLSEDSREAVDATLAKAIAAGAKADPTPRQEMGDYMYGRSFEDPDGHIFELVWMDVDKAMAAWSEGAAAQ</sequence>
<accession>A0A3M0MQJ0</accession>
<comment type="caution">
    <text evidence="2">The sequence shown here is derived from an EMBL/GenBank/DDBJ whole genome shotgun (WGS) entry which is preliminary data.</text>
</comment>
<dbReference type="Gene3D" id="3.10.180.10">
    <property type="entry name" value="2,3-Dihydroxybiphenyl 1,2-Dioxygenase, domain 1"/>
    <property type="match status" value="1"/>
</dbReference>
<dbReference type="GO" id="GO:0016829">
    <property type="term" value="F:lyase activity"/>
    <property type="evidence" value="ECO:0007669"/>
    <property type="project" value="UniProtKB-KW"/>
</dbReference>
<keyword evidence="3" id="KW-1185">Reference proteome</keyword>
<dbReference type="OrthoDB" id="9798430at2"/>
<dbReference type="PANTHER" id="PTHR36503">
    <property type="entry name" value="BLR2520 PROTEIN"/>
    <property type="match status" value="1"/>
</dbReference>